<dbReference type="InterPro" id="IPR011256">
    <property type="entry name" value="Reg_factor_effector_dom_sf"/>
</dbReference>
<dbReference type="Gene3D" id="3.20.80.10">
    <property type="entry name" value="Regulatory factor, effector binding domain"/>
    <property type="match status" value="1"/>
</dbReference>
<dbReference type="EMBL" id="JACBZT010000001">
    <property type="protein sequence ID" value="NYJ04243.1"/>
    <property type="molecule type" value="Genomic_DNA"/>
</dbReference>
<comment type="caution">
    <text evidence="2">The sequence shown here is derived from an EMBL/GenBank/DDBJ whole genome shotgun (WGS) entry which is preliminary data.</text>
</comment>
<evidence type="ECO:0000313" key="2">
    <source>
        <dbReference type="EMBL" id="NYJ04243.1"/>
    </source>
</evidence>
<sequence length="159" mass="17397">MTTGLIELFEREPQRVAVVHGHVENSEYDDFLAAAFDEVRTLLSDQHLSPSGPPFARYRPTGVGLEIDAGYPVDGDVRPAGRVTSTTLPGGSMVVAPHVGDHDTVGFTYETLQEWLAGNDYMPTDDPWESYPDGGSRATVVTVPCQRRPTVPPPQYFHA</sequence>
<accession>A0A853CDM4</accession>
<protein>
    <submittedName>
        <fullName evidence="2">Effector-binding domain-containing protein</fullName>
    </submittedName>
</protein>
<organism evidence="2 3">
    <name type="scientific">Petropleomorpha daqingensis</name>
    <dbReference type="NCBI Taxonomy" id="2026353"/>
    <lineage>
        <taxon>Bacteria</taxon>
        <taxon>Bacillati</taxon>
        <taxon>Actinomycetota</taxon>
        <taxon>Actinomycetes</taxon>
        <taxon>Geodermatophilales</taxon>
        <taxon>Geodermatophilaceae</taxon>
        <taxon>Petropleomorpha</taxon>
    </lineage>
</organism>
<reference evidence="2 3" key="1">
    <citation type="submission" date="2020-07" db="EMBL/GenBank/DDBJ databases">
        <title>Sequencing the genomes of 1000 actinobacteria strains.</title>
        <authorList>
            <person name="Klenk H.-P."/>
        </authorList>
    </citation>
    <scope>NUCLEOTIDE SEQUENCE [LARGE SCALE GENOMIC DNA]</scope>
    <source>
        <strain evidence="2 3">DSM 104001</strain>
    </source>
</reference>
<dbReference type="AlphaFoldDB" id="A0A853CDM4"/>
<name>A0A853CDM4_9ACTN</name>
<dbReference type="InterPro" id="IPR029442">
    <property type="entry name" value="GyrI-like"/>
</dbReference>
<dbReference type="SUPFAM" id="SSF55136">
    <property type="entry name" value="Probable bacterial effector-binding domain"/>
    <property type="match status" value="1"/>
</dbReference>
<dbReference type="Pfam" id="PF06445">
    <property type="entry name" value="GyrI-like"/>
    <property type="match status" value="1"/>
</dbReference>
<evidence type="ECO:0000259" key="1">
    <source>
        <dbReference type="Pfam" id="PF06445"/>
    </source>
</evidence>
<keyword evidence="3" id="KW-1185">Reference proteome</keyword>
<feature type="domain" description="GyrI-like small molecule binding" evidence="1">
    <location>
        <begin position="9"/>
        <end position="127"/>
    </location>
</feature>
<gene>
    <name evidence="2" type="ORF">GGQ55_000521</name>
</gene>
<evidence type="ECO:0000313" key="3">
    <source>
        <dbReference type="Proteomes" id="UP000541969"/>
    </source>
</evidence>
<proteinExistence type="predicted"/>
<dbReference type="RefSeq" id="WP_179714982.1">
    <property type="nucleotide sequence ID" value="NZ_JACBZT010000001.1"/>
</dbReference>
<dbReference type="Proteomes" id="UP000541969">
    <property type="component" value="Unassembled WGS sequence"/>
</dbReference>